<keyword evidence="6" id="KW-0032">Aminotransferase</keyword>
<organism evidence="6">
    <name type="scientific">Chryseobacterium sp. B5</name>
    <dbReference type="NCBI Taxonomy" id="2050562"/>
    <lineage>
        <taxon>Bacteria</taxon>
        <taxon>Pseudomonadati</taxon>
        <taxon>Bacteroidota</taxon>
        <taxon>Flavobacteriia</taxon>
        <taxon>Flavobacteriales</taxon>
        <taxon>Weeksellaceae</taxon>
        <taxon>Chryseobacterium group</taxon>
        <taxon>Chryseobacterium</taxon>
    </lineage>
</organism>
<gene>
    <name evidence="6" type="ORF">CTI11_23675</name>
</gene>
<protein>
    <submittedName>
        <fullName evidence="6">Class III aminotransferase</fullName>
    </submittedName>
</protein>
<dbReference type="GO" id="GO:0008483">
    <property type="term" value="F:transaminase activity"/>
    <property type="evidence" value="ECO:0007669"/>
    <property type="project" value="UniProtKB-KW"/>
</dbReference>
<dbReference type="Pfam" id="PF05853">
    <property type="entry name" value="BKACE"/>
    <property type="match status" value="1"/>
</dbReference>
<dbReference type="AlphaFoldDB" id="A0A2G7T4C8"/>
<dbReference type="Gene3D" id="3.20.20.70">
    <property type="entry name" value="Aldolase class I"/>
    <property type="match status" value="1"/>
</dbReference>
<evidence type="ECO:0000256" key="3">
    <source>
        <dbReference type="ARBA" id="ARBA00022723"/>
    </source>
</evidence>
<evidence type="ECO:0000313" key="6">
    <source>
        <dbReference type="EMBL" id="PII33947.1"/>
    </source>
</evidence>
<evidence type="ECO:0000256" key="4">
    <source>
        <dbReference type="ARBA" id="ARBA00022833"/>
    </source>
</evidence>
<keyword evidence="2 6" id="KW-0808">Transferase</keyword>
<dbReference type="PANTHER" id="PTHR37418">
    <property type="entry name" value="3-KETO-5-AMINOHEXANOATE CLEAVAGE ENZYME-RELATED"/>
    <property type="match status" value="1"/>
</dbReference>
<keyword evidence="3" id="KW-0479">Metal-binding</keyword>
<dbReference type="PANTHER" id="PTHR37418:SF2">
    <property type="entry name" value="3-KETO-5-AMINOHEXANOATE CLEAVAGE ENZYME"/>
    <property type="match status" value="1"/>
</dbReference>
<comment type="caution">
    <text evidence="6">The sequence shown here is derived from an EMBL/GenBank/DDBJ whole genome shotgun (WGS) entry which is preliminary data.</text>
</comment>
<evidence type="ECO:0000256" key="2">
    <source>
        <dbReference type="ARBA" id="ARBA00022679"/>
    </source>
</evidence>
<name>A0A2G7T4C8_9FLAO</name>
<keyword evidence="4" id="KW-0862">Zinc</keyword>
<dbReference type="EMBL" id="PEKC01000136">
    <property type="protein sequence ID" value="PII33947.1"/>
    <property type="molecule type" value="Genomic_DNA"/>
</dbReference>
<feature type="compositionally biased region" description="Low complexity" evidence="5">
    <location>
        <begin position="1"/>
        <end position="20"/>
    </location>
</feature>
<dbReference type="InterPro" id="IPR008567">
    <property type="entry name" value="BKACE"/>
</dbReference>
<evidence type="ECO:0000256" key="5">
    <source>
        <dbReference type="SAM" id="MobiDB-lite"/>
    </source>
</evidence>
<dbReference type="GO" id="GO:0043720">
    <property type="term" value="F:3-keto-5-aminohexanoate cleavage activity"/>
    <property type="evidence" value="ECO:0007669"/>
    <property type="project" value="InterPro"/>
</dbReference>
<sequence>MSTPVPTSTASPTSPTSTMSQWNDPLIVTVAPNGAYKQPADHRALPITPQALAATARACLDAGAAMIHMHIRDAQGRHSLDVDGYREAWRVVREAVGTDMVVQITSEAAGVYRAPEQIAMVQALRPEAVSIGLREIDRPGIGDVGLAHFFTGLVRDQVMVQVILYDVADLRRWQALRAQGVVPEAPWFLLFVLGRYSAGQTSRPQDLLPFLAAHDGGEPWAVCAFGATENTCIAAAAAFGGHARVGFENNLLAKDGHTAPDNAALVRQAVVSAQALGRPLATADDIRRRFTPG</sequence>
<comment type="cofactor">
    <cofactor evidence="1">
        <name>Zn(2+)</name>
        <dbReference type="ChEBI" id="CHEBI:29105"/>
    </cofactor>
</comment>
<dbReference type="GO" id="GO:0046872">
    <property type="term" value="F:metal ion binding"/>
    <property type="evidence" value="ECO:0007669"/>
    <property type="project" value="UniProtKB-KW"/>
</dbReference>
<reference evidence="6" key="1">
    <citation type="submission" date="2017-10" db="EMBL/GenBank/DDBJ databases">
        <title>Chryseobacterium sp. B5 is a hydrocarbonoclastic and plant growth promoting bacterium.</title>
        <authorList>
            <person name="Thijs S."/>
            <person name="Gkorezis P."/>
            <person name="Van Hamme J."/>
        </authorList>
    </citation>
    <scope>NUCLEOTIDE SEQUENCE</scope>
    <source>
        <strain evidence="6">B5</strain>
    </source>
</reference>
<dbReference type="SUPFAM" id="SSF51395">
    <property type="entry name" value="FMN-linked oxidoreductases"/>
    <property type="match status" value="1"/>
</dbReference>
<proteinExistence type="predicted"/>
<evidence type="ECO:0000256" key="1">
    <source>
        <dbReference type="ARBA" id="ARBA00001947"/>
    </source>
</evidence>
<feature type="region of interest" description="Disordered" evidence="5">
    <location>
        <begin position="1"/>
        <end position="21"/>
    </location>
</feature>
<dbReference type="InterPro" id="IPR013785">
    <property type="entry name" value="Aldolase_TIM"/>
</dbReference>
<accession>A0A2G7T4C8</accession>